<dbReference type="CDD" id="cd01130">
    <property type="entry name" value="VirB11-like_ATPase"/>
    <property type="match status" value="1"/>
</dbReference>
<dbReference type="Proteomes" id="UP000243640">
    <property type="component" value="Unassembled WGS sequence"/>
</dbReference>
<evidence type="ECO:0000313" key="5">
    <source>
        <dbReference type="Proteomes" id="UP000243640"/>
    </source>
</evidence>
<keyword evidence="6" id="KW-1185">Reference proteome</keyword>
<comment type="similarity">
    <text evidence="1">Belongs to the GSP E family.</text>
</comment>
<dbReference type="Proteomes" id="UP000295058">
    <property type="component" value="Unassembled WGS sequence"/>
</dbReference>
<dbReference type="OrthoDB" id="9810761at2"/>
<organism evidence="3 5">
    <name type="scientific">Oceanimonas baumannii</name>
    <dbReference type="NCBI Taxonomy" id="129578"/>
    <lineage>
        <taxon>Bacteria</taxon>
        <taxon>Pseudomonadati</taxon>
        <taxon>Pseudomonadota</taxon>
        <taxon>Gammaproteobacteria</taxon>
        <taxon>Aeromonadales</taxon>
        <taxon>Aeromonadaceae</taxon>
        <taxon>Oceanimonas</taxon>
    </lineage>
</organism>
<gene>
    <name evidence="3" type="ORF">B6S09_05810</name>
    <name evidence="4" type="ORF">LY04_00586</name>
</gene>
<dbReference type="EMBL" id="SODO01000001">
    <property type="protein sequence ID" value="TDW62514.1"/>
    <property type="molecule type" value="Genomic_DNA"/>
</dbReference>
<dbReference type="RefSeq" id="WP_094277563.1">
    <property type="nucleotide sequence ID" value="NZ_NQJF01000004.1"/>
</dbReference>
<dbReference type="InterPro" id="IPR001482">
    <property type="entry name" value="T2SS/T4SS_dom"/>
</dbReference>
<name>A0A235CMW4_9GAMM</name>
<evidence type="ECO:0000256" key="1">
    <source>
        <dbReference type="ARBA" id="ARBA00006611"/>
    </source>
</evidence>
<dbReference type="Gene3D" id="3.30.450.380">
    <property type="match status" value="1"/>
</dbReference>
<dbReference type="GO" id="GO:0016887">
    <property type="term" value="F:ATP hydrolysis activity"/>
    <property type="evidence" value="ECO:0007669"/>
    <property type="project" value="InterPro"/>
</dbReference>
<dbReference type="PANTHER" id="PTHR30486">
    <property type="entry name" value="TWITCHING MOTILITY PROTEIN PILT"/>
    <property type="match status" value="1"/>
</dbReference>
<accession>A0A235CMW4</accession>
<evidence type="ECO:0000259" key="2">
    <source>
        <dbReference type="Pfam" id="PF00437"/>
    </source>
</evidence>
<dbReference type="AlphaFoldDB" id="A0A235CMW4"/>
<dbReference type="Gene3D" id="3.40.50.300">
    <property type="entry name" value="P-loop containing nucleotide triphosphate hydrolases"/>
    <property type="match status" value="1"/>
</dbReference>
<dbReference type="EMBL" id="NQJF01000004">
    <property type="protein sequence ID" value="OYD25195.1"/>
    <property type="molecule type" value="Genomic_DNA"/>
</dbReference>
<evidence type="ECO:0000313" key="3">
    <source>
        <dbReference type="EMBL" id="OYD25195.1"/>
    </source>
</evidence>
<protein>
    <submittedName>
        <fullName evidence="3">Pilus assembly protein CpaF</fullName>
    </submittedName>
</protein>
<proteinExistence type="inferred from homology"/>
<dbReference type="InterPro" id="IPR027417">
    <property type="entry name" value="P-loop_NTPase"/>
</dbReference>
<comment type="caution">
    <text evidence="3">The sequence shown here is derived from an EMBL/GenBank/DDBJ whole genome shotgun (WGS) entry which is preliminary data.</text>
</comment>
<dbReference type="PANTHER" id="PTHR30486:SF15">
    <property type="entry name" value="TYPE II_IV SECRETION SYSTEM ATPASE"/>
    <property type="match status" value="1"/>
</dbReference>
<evidence type="ECO:0000313" key="4">
    <source>
        <dbReference type="EMBL" id="TDW62514.1"/>
    </source>
</evidence>
<dbReference type="Pfam" id="PF00437">
    <property type="entry name" value="T2SSE"/>
    <property type="match status" value="1"/>
</dbReference>
<sequence length="435" mass="48474">MNLEDYILNQEEQNHKQRLHEKLMDMLDLPMLQTVSVDQASEQIERLAHQLMQDSPVPLSMSSRQRIVRQILDEVLGLGPLEPLLADAGIADIMVNGAKSIYVERRGRIERVPLTFTDDEHLMGVIERIVSSVGRRIDELSPMVDARLKDGSRVNAIIPPLALNGPTLSIRRFTVEKLAVDTLIDFGTITPAIAEVMEAVVKGKLNILISGGTGTGKTTFLNILSSFIPSNQRIITVEDSAELQLQQPHVVQLESRPSNIEGKGEISLRDLVKNTLRMRPDRIVVGEVRGVEAFDMLTAMNTGHEGSLTTIHANTPRDALGRLENMVSMTGFDMPVKNIRTQVASALDLIIQLERQEDGKRRMISMQEVHGMEGETITMSEIFTFERTGIDSEGNVTGRHKATGVMPNFYDRLARRGMVLPRSLFGDDELHKGIF</sequence>
<dbReference type="SUPFAM" id="SSF52540">
    <property type="entry name" value="P-loop containing nucleoside triphosphate hydrolases"/>
    <property type="match status" value="1"/>
</dbReference>
<evidence type="ECO:0000313" key="6">
    <source>
        <dbReference type="Proteomes" id="UP000295058"/>
    </source>
</evidence>
<reference evidence="3 5" key="1">
    <citation type="submission" date="2017-08" db="EMBL/GenBank/DDBJ databases">
        <title>Draft Genome Sequence of the Marine Bacterium Oceanimonas baumannii ATCC 700832.</title>
        <authorList>
            <person name="Mcclelland W.D."/>
            <person name="Brennan M.A."/>
            <person name="Trachtenberg A.M."/>
            <person name="Maclea K.S."/>
        </authorList>
    </citation>
    <scope>NUCLEOTIDE SEQUENCE [LARGE SCALE GENOMIC DNA]</scope>
    <source>
        <strain evidence="3 5">ATCC 700832</strain>
    </source>
</reference>
<feature type="domain" description="Bacterial type II secretion system protein E" evidence="2">
    <location>
        <begin position="77"/>
        <end position="363"/>
    </location>
</feature>
<reference evidence="4 6" key="2">
    <citation type="submission" date="2019-03" db="EMBL/GenBank/DDBJ databases">
        <title>Genomic Encyclopedia of Archaeal and Bacterial Type Strains, Phase II (KMG-II): from individual species to whole genera.</title>
        <authorList>
            <person name="Goeker M."/>
        </authorList>
    </citation>
    <scope>NUCLEOTIDE SEQUENCE [LARGE SCALE GENOMIC DNA]</scope>
    <source>
        <strain evidence="4 6">DSM 15594</strain>
    </source>
</reference>
<dbReference type="InterPro" id="IPR050921">
    <property type="entry name" value="T4SS_GSP_E_ATPase"/>
</dbReference>